<dbReference type="PANTHER" id="PTHR23308">
    <property type="entry name" value="NUCLEAR INHIBITOR OF PROTEIN PHOSPHATASE-1"/>
    <property type="match status" value="1"/>
</dbReference>
<dbReference type="PROSITE" id="PS50006">
    <property type="entry name" value="FHA_DOMAIN"/>
    <property type="match status" value="1"/>
</dbReference>
<sequence>MQTTLLLVAKVGLLLLLWFFIWMTIRALRSDADRASGLLSAAPVVAAAPFVQDDSNGDGSRGRGFNAFWRAKAPTSLTLVSGPLMGTHLELEGYEEVTIGRSQSATLVLEDDFASGRHARLIKRGPDWFLEDLDSRNGTYIGSQRLDQPEKLSAGMEVRIGQTLVRMEGK</sequence>
<dbReference type="Pfam" id="PF00498">
    <property type="entry name" value="FHA"/>
    <property type="match status" value="1"/>
</dbReference>
<evidence type="ECO:0000313" key="2">
    <source>
        <dbReference type="Proteomes" id="UP000515275"/>
    </source>
</evidence>
<dbReference type="SUPFAM" id="SSF49879">
    <property type="entry name" value="SMAD/FHA domain"/>
    <property type="match status" value="1"/>
</dbReference>
<dbReference type="InterPro" id="IPR050923">
    <property type="entry name" value="Cell_Proc_Reg/RNA_Proc"/>
</dbReference>
<dbReference type="Gene3D" id="2.60.200.20">
    <property type="match status" value="1"/>
</dbReference>
<protein>
    <submittedName>
        <fullName evidence="1">FHA domain-containing protein</fullName>
    </submittedName>
</protein>
<dbReference type="SMART" id="SM00240">
    <property type="entry name" value="FHA"/>
    <property type="match status" value="1"/>
</dbReference>
<reference evidence="1 2" key="1">
    <citation type="submission" date="2019-12" db="EMBL/GenBank/DDBJ databases">
        <title>Corynebacterium sp. nov., isolated from feces of the Anser Albifrons in China.</title>
        <authorList>
            <person name="Liu Q."/>
        </authorList>
    </citation>
    <scope>NUCLEOTIDE SEQUENCE [LARGE SCALE GENOMIC DNA]</scope>
    <source>
        <strain evidence="1 2">23H37-10</strain>
    </source>
</reference>
<proteinExistence type="predicted"/>
<dbReference type="RefSeq" id="WP_185770604.1">
    <property type="nucleotide sequence ID" value="NZ_CP046883.1"/>
</dbReference>
<dbReference type="AlphaFoldDB" id="A0A7G7YLG1"/>
<name>A0A7G7YLG1_9CORY</name>
<accession>A0A7G7YLG1</accession>
<dbReference type="InterPro" id="IPR000253">
    <property type="entry name" value="FHA_dom"/>
</dbReference>
<keyword evidence="2" id="KW-1185">Reference proteome</keyword>
<evidence type="ECO:0000313" key="1">
    <source>
        <dbReference type="EMBL" id="QNH95331.1"/>
    </source>
</evidence>
<dbReference type="InterPro" id="IPR008984">
    <property type="entry name" value="SMAD_FHA_dom_sf"/>
</dbReference>
<gene>
    <name evidence="1" type="ORF">GP473_00175</name>
</gene>
<organism evidence="1 2">
    <name type="scientific">Corynebacterium anserum</name>
    <dbReference type="NCBI Taxonomy" id="2684406"/>
    <lineage>
        <taxon>Bacteria</taxon>
        <taxon>Bacillati</taxon>
        <taxon>Actinomycetota</taxon>
        <taxon>Actinomycetes</taxon>
        <taxon>Mycobacteriales</taxon>
        <taxon>Corynebacteriaceae</taxon>
        <taxon>Corynebacterium</taxon>
    </lineage>
</organism>
<dbReference type="KEGG" id="cans:GP473_00175"/>
<dbReference type="Proteomes" id="UP000515275">
    <property type="component" value="Chromosome"/>
</dbReference>
<dbReference type="EMBL" id="CP046883">
    <property type="protein sequence ID" value="QNH95331.1"/>
    <property type="molecule type" value="Genomic_DNA"/>
</dbReference>